<evidence type="ECO:0000313" key="1">
    <source>
        <dbReference type="EMBL" id="JAH33287.1"/>
    </source>
</evidence>
<reference evidence="1" key="1">
    <citation type="submission" date="2014-11" db="EMBL/GenBank/DDBJ databases">
        <authorList>
            <person name="Amaro Gonzalez C."/>
        </authorList>
    </citation>
    <scope>NUCLEOTIDE SEQUENCE</scope>
</reference>
<reference evidence="1" key="2">
    <citation type="journal article" date="2015" name="Fish Shellfish Immunol.">
        <title>Early steps in the European eel (Anguilla anguilla)-Vibrio vulnificus interaction in the gills: Role of the RtxA13 toxin.</title>
        <authorList>
            <person name="Callol A."/>
            <person name="Pajuelo D."/>
            <person name="Ebbesson L."/>
            <person name="Teles M."/>
            <person name="MacKenzie S."/>
            <person name="Amaro C."/>
        </authorList>
    </citation>
    <scope>NUCLEOTIDE SEQUENCE</scope>
</reference>
<dbReference type="EMBL" id="GBXM01075290">
    <property type="protein sequence ID" value="JAH33287.1"/>
    <property type="molecule type" value="Transcribed_RNA"/>
</dbReference>
<organism evidence="1">
    <name type="scientific">Anguilla anguilla</name>
    <name type="common">European freshwater eel</name>
    <name type="synonym">Muraena anguilla</name>
    <dbReference type="NCBI Taxonomy" id="7936"/>
    <lineage>
        <taxon>Eukaryota</taxon>
        <taxon>Metazoa</taxon>
        <taxon>Chordata</taxon>
        <taxon>Craniata</taxon>
        <taxon>Vertebrata</taxon>
        <taxon>Euteleostomi</taxon>
        <taxon>Actinopterygii</taxon>
        <taxon>Neopterygii</taxon>
        <taxon>Teleostei</taxon>
        <taxon>Anguilliformes</taxon>
        <taxon>Anguillidae</taxon>
        <taxon>Anguilla</taxon>
    </lineage>
</organism>
<accession>A0A0E9RWS7</accession>
<sequence>MGSEVQKTHLQLLLLAIGTAKENETEIFEVVTLNIIFM</sequence>
<name>A0A0E9RWS7_ANGAN</name>
<dbReference type="AlphaFoldDB" id="A0A0E9RWS7"/>
<protein>
    <submittedName>
        <fullName evidence="1">Uncharacterized protein</fullName>
    </submittedName>
</protein>
<proteinExistence type="predicted"/>